<organism evidence="3 4">
    <name type="scientific">Acidiferrimicrobium australe</name>
    <dbReference type="NCBI Taxonomy" id="2664430"/>
    <lineage>
        <taxon>Bacteria</taxon>
        <taxon>Bacillati</taxon>
        <taxon>Actinomycetota</taxon>
        <taxon>Acidimicrobiia</taxon>
        <taxon>Acidimicrobiales</taxon>
        <taxon>Acidimicrobiaceae</taxon>
        <taxon>Acidiferrimicrobium</taxon>
    </lineage>
</organism>
<dbReference type="InterPro" id="IPR016181">
    <property type="entry name" value="Acyl_CoA_acyltransferase"/>
</dbReference>
<name>A0ABW9QYE9_9ACTN</name>
<dbReference type="Proteomes" id="UP000437736">
    <property type="component" value="Unassembled WGS sequence"/>
</dbReference>
<evidence type="ECO:0000256" key="1">
    <source>
        <dbReference type="ARBA" id="ARBA00022679"/>
    </source>
</evidence>
<dbReference type="PANTHER" id="PTHR13947:SF37">
    <property type="entry name" value="LD18367P"/>
    <property type="match status" value="1"/>
</dbReference>
<evidence type="ECO:0000313" key="3">
    <source>
        <dbReference type="EMBL" id="MST34875.1"/>
    </source>
</evidence>
<accession>A0ABW9QYE9</accession>
<dbReference type="EMBL" id="WJHE01001270">
    <property type="protein sequence ID" value="MST34875.1"/>
    <property type="molecule type" value="Genomic_DNA"/>
</dbReference>
<reference evidence="3 4" key="1">
    <citation type="submission" date="2019-11" db="EMBL/GenBank/DDBJ databases">
        <title>Acidiferrimicrobium australis gen. nov., sp. nov., an acidophilic and obligately heterotrophic, member of the Actinobacteria that catalyses dissimilatory oxido- reduction of iron isolated from metal-rich acidic water in Chile.</title>
        <authorList>
            <person name="Gonzalez D."/>
            <person name="Huber K."/>
            <person name="Hedrich S."/>
            <person name="Rojas-Villalobos C."/>
            <person name="Quatrini R."/>
            <person name="Dinamarca M.A."/>
            <person name="Schwarz A."/>
            <person name="Canales C."/>
            <person name="Nancucheo I."/>
        </authorList>
    </citation>
    <scope>NUCLEOTIDE SEQUENCE [LARGE SCALE GENOMIC DNA]</scope>
    <source>
        <strain evidence="3 4">USS-CCA1</strain>
    </source>
</reference>
<sequence>RTIAPGIGEVKRMYVVPSWRGRGIGPRLLAALEAHAAGLGLAATRLDTGPKQAGAQRIYERAGYRPIGNYNANSHASFWGEKSLVG</sequence>
<gene>
    <name evidence="3" type="ORF">GHK86_19380</name>
</gene>
<proteinExistence type="predicted"/>
<keyword evidence="1" id="KW-0808">Transferase</keyword>
<dbReference type="Pfam" id="PF00583">
    <property type="entry name" value="Acetyltransf_1"/>
    <property type="match status" value="1"/>
</dbReference>
<dbReference type="InterPro" id="IPR050769">
    <property type="entry name" value="NAT_camello-type"/>
</dbReference>
<dbReference type="Gene3D" id="3.40.630.30">
    <property type="match status" value="1"/>
</dbReference>
<dbReference type="InterPro" id="IPR000182">
    <property type="entry name" value="GNAT_dom"/>
</dbReference>
<evidence type="ECO:0000259" key="2">
    <source>
        <dbReference type="PROSITE" id="PS51186"/>
    </source>
</evidence>
<dbReference type="SUPFAM" id="SSF55729">
    <property type="entry name" value="Acyl-CoA N-acyltransferases (Nat)"/>
    <property type="match status" value="1"/>
</dbReference>
<keyword evidence="4" id="KW-1185">Reference proteome</keyword>
<dbReference type="PROSITE" id="PS51186">
    <property type="entry name" value="GNAT"/>
    <property type="match status" value="1"/>
</dbReference>
<comment type="caution">
    <text evidence="3">The sequence shown here is derived from an EMBL/GenBank/DDBJ whole genome shotgun (WGS) entry which is preliminary data.</text>
</comment>
<dbReference type="PANTHER" id="PTHR13947">
    <property type="entry name" value="GNAT FAMILY N-ACETYLTRANSFERASE"/>
    <property type="match status" value="1"/>
</dbReference>
<feature type="non-terminal residue" evidence="3">
    <location>
        <position position="1"/>
    </location>
</feature>
<evidence type="ECO:0000313" key="4">
    <source>
        <dbReference type="Proteomes" id="UP000437736"/>
    </source>
</evidence>
<protein>
    <submittedName>
        <fullName evidence="3">GNAT family N-acetyltransferase</fullName>
    </submittedName>
</protein>
<feature type="domain" description="N-acetyltransferase" evidence="2">
    <location>
        <begin position="1"/>
        <end position="85"/>
    </location>
</feature>